<dbReference type="GO" id="GO:0008270">
    <property type="term" value="F:zinc ion binding"/>
    <property type="evidence" value="ECO:0007669"/>
    <property type="project" value="UniProtKB-KW"/>
</dbReference>
<dbReference type="EMBL" id="JAZGQO010000014">
    <property type="protein sequence ID" value="KAK6170048.1"/>
    <property type="molecule type" value="Genomic_DNA"/>
</dbReference>
<sequence>MKCGFCKRGKEVENVCGELHHVKTMTLGKPCTAHHKCMQYSAMLIQYKVSHFGGFKIDKVLEELKRGRFSKCAICKSKKGKSKGMLTGATSGCAVQSCRKTFHFYCARTSDECITKRLVVSFKSSGKITVLYRVFCSKEHEKLYRENLKDYSKDMNRNDQSDDSDEEEDDDDEDNDDDDDSMNDSCDRFGNNIHDTTNICISSPDISSSNKTQKLKSPDEMRKFKRMLSHTNFERDCPGKKKPKLPDDKSSREESADAPLTDKEEHVYSVLSTDQNGNCVKEKTETSSSPLDNTTTDEKNVSSTRKPSPVKSKSKASTENDEKSLEYAVCILSSTDKIEEQRRELRDIIASYYRIVIWQDISSNILNKDLTPYFMHSISKEMISNSTKTLRSLLFSESYLKKKRDTDYLYQSTFIKDLKDPEVDRNVLQSTWKTISNHLKTASTSKGVLVGELVQVANSKALVLFIGDILDKDQAIRSKFPDVVETPTVYTWGENASLKTFTDDSYMYSQTEVDILSSYLDDQKEQISDVVIQPTDDLLLKSLNSQTVVSHLVDKYKNVAKKVEQDGNHICLILLTELDTKLVNVENYVHKMLNHFITEKKSQYSNFIVLLPVIGFAQTHSFQGDIQNCVQSKVGVQVISAYDPKAYRISCVFVEMKILPDISNTAKSKPAVAVKPYVQDGEMPSTSGTSKKRRLKATLSPSALSFQHNLKNNK</sequence>
<keyword evidence="7" id="KW-1185">Reference proteome</keyword>
<dbReference type="InterPro" id="IPR034732">
    <property type="entry name" value="EPHD"/>
</dbReference>
<organism evidence="6 7">
    <name type="scientific">Patella caerulea</name>
    <name type="common">Rayed Mediterranean limpet</name>
    <dbReference type="NCBI Taxonomy" id="87958"/>
    <lineage>
        <taxon>Eukaryota</taxon>
        <taxon>Metazoa</taxon>
        <taxon>Spiralia</taxon>
        <taxon>Lophotrochozoa</taxon>
        <taxon>Mollusca</taxon>
        <taxon>Gastropoda</taxon>
        <taxon>Patellogastropoda</taxon>
        <taxon>Patelloidea</taxon>
        <taxon>Patellidae</taxon>
        <taxon>Patella</taxon>
    </lineage>
</organism>
<dbReference type="Proteomes" id="UP001347796">
    <property type="component" value="Unassembled WGS sequence"/>
</dbReference>
<evidence type="ECO:0000313" key="7">
    <source>
        <dbReference type="Proteomes" id="UP001347796"/>
    </source>
</evidence>
<evidence type="ECO:0000256" key="4">
    <source>
        <dbReference type="SAM" id="MobiDB-lite"/>
    </source>
</evidence>
<dbReference type="AlphaFoldDB" id="A0AAN8J6M9"/>
<accession>A0AAN8J6M9</accession>
<dbReference type="Pfam" id="PF13771">
    <property type="entry name" value="zf-HC5HC2H"/>
    <property type="match status" value="1"/>
</dbReference>
<evidence type="ECO:0000256" key="3">
    <source>
        <dbReference type="ARBA" id="ARBA00022833"/>
    </source>
</evidence>
<evidence type="ECO:0000256" key="1">
    <source>
        <dbReference type="ARBA" id="ARBA00022723"/>
    </source>
</evidence>
<keyword evidence="2" id="KW-0863">Zinc-finger</keyword>
<feature type="region of interest" description="Disordered" evidence="4">
    <location>
        <begin position="679"/>
        <end position="714"/>
    </location>
</feature>
<dbReference type="Gene3D" id="3.30.40.10">
    <property type="entry name" value="Zinc/RING finger domain, C3HC4 (zinc finger)"/>
    <property type="match status" value="1"/>
</dbReference>
<protein>
    <recommendedName>
        <fullName evidence="5">PHD-type domain-containing protein</fullName>
    </recommendedName>
</protein>
<reference evidence="6 7" key="1">
    <citation type="submission" date="2024-01" db="EMBL/GenBank/DDBJ databases">
        <title>The genome of the rayed Mediterranean limpet Patella caerulea (Linnaeus, 1758).</title>
        <authorList>
            <person name="Anh-Thu Weber A."/>
            <person name="Halstead-Nussloch G."/>
        </authorList>
    </citation>
    <scope>NUCLEOTIDE SEQUENCE [LARGE SCALE GENOMIC DNA]</scope>
    <source>
        <strain evidence="6">AATW-2023a</strain>
        <tissue evidence="6">Whole specimen</tissue>
    </source>
</reference>
<feature type="compositionally biased region" description="Polar residues" evidence="4">
    <location>
        <begin position="699"/>
        <end position="714"/>
    </location>
</feature>
<evidence type="ECO:0000259" key="5">
    <source>
        <dbReference type="PROSITE" id="PS51805"/>
    </source>
</evidence>
<comment type="caution">
    <text evidence="6">The sequence shown here is derived from an EMBL/GenBank/DDBJ whole genome shotgun (WGS) entry which is preliminary data.</text>
</comment>
<keyword evidence="1" id="KW-0479">Metal-binding</keyword>
<feature type="compositionally biased region" description="Low complexity" evidence="4">
    <location>
        <begin position="301"/>
        <end position="315"/>
    </location>
</feature>
<gene>
    <name evidence="6" type="ORF">SNE40_018534</name>
</gene>
<proteinExistence type="predicted"/>
<feature type="compositionally biased region" description="Acidic residues" evidence="4">
    <location>
        <begin position="161"/>
        <end position="182"/>
    </location>
</feature>
<feature type="region of interest" description="Disordered" evidence="4">
    <location>
        <begin position="153"/>
        <end position="188"/>
    </location>
</feature>
<feature type="region of interest" description="Disordered" evidence="4">
    <location>
        <begin position="200"/>
        <end position="319"/>
    </location>
</feature>
<feature type="domain" description="PHD-type" evidence="5">
    <location>
        <begin position="1"/>
        <end position="125"/>
    </location>
</feature>
<evidence type="ECO:0000313" key="6">
    <source>
        <dbReference type="EMBL" id="KAK6170048.1"/>
    </source>
</evidence>
<keyword evidence="3" id="KW-0862">Zinc</keyword>
<dbReference type="PROSITE" id="PS51805">
    <property type="entry name" value="EPHD"/>
    <property type="match status" value="1"/>
</dbReference>
<name>A0AAN8J6M9_PATCE</name>
<dbReference type="InterPro" id="IPR013083">
    <property type="entry name" value="Znf_RING/FYVE/PHD"/>
</dbReference>
<feature type="compositionally biased region" description="Polar residues" evidence="4">
    <location>
        <begin position="200"/>
        <end position="212"/>
    </location>
</feature>
<feature type="compositionally biased region" description="Basic and acidic residues" evidence="4">
    <location>
        <begin position="232"/>
        <end position="267"/>
    </location>
</feature>
<evidence type="ECO:0000256" key="2">
    <source>
        <dbReference type="ARBA" id="ARBA00022771"/>
    </source>
</evidence>